<reference evidence="3" key="1">
    <citation type="submission" date="2024-06" db="EMBL/GenBank/DDBJ databases">
        <title>Multi-omics analyses provide insights into the biosynthesis of the anticancer antibiotic pleurotin in Hohenbuehelia grisea.</title>
        <authorList>
            <person name="Weaver J.A."/>
            <person name="Alberti F."/>
        </authorList>
    </citation>
    <scope>NUCLEOTIDE SEQUENCE [LARGE SCALE GENOMIC DNA]</scope>
    <source>
        <strain evidence="3">T-177</strain>
    </source>
</reference>
<comment type="caution">
    <text evidence="2">The sequence shown here is derived from an EMBL/GenBank/DDBJ whole genome shotgun (WGS) entry which is preliminary data.</text>
</comment>
<keyword evidence="3" id="KW-1185">Reference proteome</keyword>
<feature type="region of interest" description="Disordered" evidence="1">
    <location>
        <begin position="224"/>
        <end position="327"/>
    </location>
</feature>
<feature type="compositionally biased region" description="Low complexity" evidence="1">
    <location>
        <begin position="38"/>
        <end position="52"/>
    </location>
</feature>
<proteinExistence type="predicted"/>
<feature type="compositionally biased region" description="Basic residues" evidence="1">
    <location>
        <begin position="53"/>
        <end position="62"/>
    </location>
</feature>
<sequence length="371" mass="40390">MSLSKSTADMVLRKMMDDYEDPDFEAAWQETNEYFRPKSQSIPSVSSSSSRHSSGRKSKGKSKAPVSRTKKISQVVLLTCGTVGGRTPKTKKKPKLSRIQHLEQVGLASSKVDGTTFFTYPTDAGPKKMNAIFRDIIPDGFRLMAKVFDAERILTIDDDDTKPLAETKKFPYFLAFLEQGLFSLSQSCCGMITGGVLLQCVNKQGTSLQHAVVYLVTRSHIPDSELPKKHLSSSQTTGTDDGEHQQSSEDGSDSEKADGTSANGLSEDSASEKSNQSDSEGSSDFWLEGKSKPKVAINLHNPSIKRSRNTSVSPVKLRPRAKRPKAAMPQAALFDGISDNELGEVLQGTRISLSLHGSLLGEAPGNPWTVM</sequence>
<evidence type="ECO:0000313" key="3">
    <source>
        <dbReference type="Proteomes" id="UP001556367"/>
    </source>
</evidence>
<accession>A0ABR3JC60</accession>
<gene>
    <name evidence="2" type="ORF">HGRIS_007258</name>
</gene>
<feature type="region of interest" description="Disordered" evidence="1">
    <location>
        <begin position="35"/>
        <end position="69"/>
    </location>
</feature>
<name>A0ABR3JC60_9AGAR</name>
<dbReference type="EMBL" id="JASNQZ010000010">
    <property type="protein sequence ID" value="KAL0953057.1"/>
    <property type="molecule type" value="Genomic_DNA"/>
</dbReference>
<dbReference type="Proteomes" id="UP001556367">
    <property type="component" value="Unassembled WGS sequence"/>
</dbReference>
<protein>
    <submittedName>
        <fullName evidence="2">Uncharacterized protein</fullName>
    </submittedName>
</protein>
<evidence type="ECO:0000256" key="1">
    <source>
        <dbReference type="SAM" id="MobiDB-lite"/>
    </source>
</evidence>
<evidence type="ECO:0000313" key="2">
    <source>
        <dbReference type="EMBL" id="KAL0953057.1"/>
    </source>
</evidence>
<feature type="compositionally biased region" description="Basic and acidic residues" evidence="1">
    <location>
        <begin position="241"/>
        <end position="258"/>
    </location>
</feature>
<organism evidence="2 3">
    <name type="scientific">Hohenbuehelia grisea</name>
    <dbReference type="NCBI Taxonomy" id="104357"/>
    <lineage>
        <taxon>Eukaryota</taxon>
        <taxon>Fungi</taxon>
        <taxon>Dikarya</taxon>
        <taxon>Basidiomycota</taxon>
        <taxon>Agaricomycotina</taxon>
        <taxon>Agaricomycetes</taxon>
        <taxon>Agaricomycetidae</taxon>
        <taxon>Agaricales</taxon>
        <taxon>Pleurotineae</taxon>
        <taxon>Pleurotaceae</taxon>
        <taxon>Hohenbuehelia</taxon>
    </lineage>
</organism>
<feature type="compositionally biased region" description="Polar residues" evidence="1">
    <location>
        <begin position="260"/>
        <end position="282"/>
    </location>
</feature>